<dbReference type="InterPro" id="IPR009683">
    <property type="entry name" value="Extensin-like_C"/>
</dbReference>
<protein>
    <recommendedName>
        <fullName evidence="1">Extensin-like C-terminal domain-containing protein</fullName>
    </recommendedName>
</protein>
<dbReference type="EMBL" id="JACBZF010000001">
    <property type="protein sequence ID" value="NYH94114.1"/>
    <property type="molecule type" value="Genomic_DNA"/>
</dbReference>
<dbReference type="Pfam" id="PF06904">
    <property type="entry name" value="Extensin-like_C"/>
    <property type="match status" value="1"/>
</dbReference>
<dbReference type="RefSeq" id="WP_179406066.1">
    <property type="nucleotide sequence ID" value="NZ_BMGF01000001.1"/>
</dbReference>
<accession>A0A7Z0BSG8</accession>
<evidence type="ECO:0000313" key="2">
    <source>
        <dbReference type="EMBL" id="NYH94114.1"/>
    </source>
</evidence>
<evidence type="ECO:0000259" key="1">
    <source>
        <dbReference type="Pfam" id="PF06904"/>
    </source>
</evidence>
<gene>
    <name evidence="2" type="ORF">FHS75_000419</name>
</gene>
<evidence type="ECO:0000313" key="3">
    <source>
        <dbReference type="Proteomes" id="UP000522081"/>
    </source>
</evidence>
<comment type="caution">
    <text evidence="2">The sequence shown here is derived from an EMBL/GenBank/DDBJ whole genome shotgun (WGS) entry which is preliminary data.</text>
</comment>
<keyword evidence="3" id="KW-1185">Reference proteome</keyword>
<reference evidence="2 3" key="1">
    <citation type="submission" date="2020-07" db="EMBL/GenBank/DDBJ databases">
        <title>Genomic Encyclopedia of Type Strains, Phase IV (KMG-IV): sequencing the most valuable type-strain genomes for metagenomic binning, comparative biology and taxonomic classification.</title>
        <authorList>
            <person name="Goeker M."/>
        </authorList>
    </citation>
    <scope>NUCLEOTIDE SEQUENCE [LARGE SCALE GENOMIC DNA]</scope>
    <source>
        <strain evidence="2 3">DSM 29043</strain>
    </source>
</reference>
<feature type="domain" description="Extensin-like C-terminal" evidence="1">
    <location>
        <begin position="61"/>
        <end position="239"/>
    </location>
</feature>
<dbReference type="Proteomes" id="UP000522081">
    <property type="component" value="Unassembled WGS sequence"/>
</dbReference>
<sequence length="239" mass="26156">MRFPFDNWIVALLVLAALGLAARAWLHDHPEHNPWAPLSIDDPPGWATARKVAALRDDPQECRNFLVRSDIAFEELDPIGEGQCRRDDRLALDPDPGAGLDLRPAGAAATCPVNAGLALWMRQSVQPAAQRHLGSRVERIGHLGTYSCRRIGGGESGTWSEHATGNSIDIAAFVLEDGQRIAVLQDWDGGNEASRFLRQVRDDACGIFGTVLSPEYNAAHADHLHLDQAGRGRGWTFCR</sequence>
<organism evidence="2 3">
    <name type="scientific">Novosphingobium marinum</name>
    <dbReference type="NCBI Taxonomy" id="1514948"/>
    <lineage>
        <taxon>Bacteria</taxon>
        <taxon>Pseudomonadati</taxon>
        <taxon>Pseudomonadota</taxon>
        <taxon>Alphaproteobacteria</taxon>
        <taxon>Sphingomonadales</taxon>
        <taxon>Sphingomonadaceae</taxon>
        <taxon>Novosphingobium</taxon>
    </lineage>
</organism>
<proteinExistence type="predicted"/>
<name>A0A7Z0BSG8_9SPHN</name>
<dbReference type="AlphaFoldDB" id="A0A7Z0BSG8"/>